<evidence type="ECO:0000313" key="1">
    <source>
        <dbReference type="EMBL" id="GAA48902.1"/>
    </source>
</evidence>
<reference key="2">
    <citation type="submission" date="2011-10" db="EMBL/GenBank/DDBJ databases">
        <title>The genome and transcriptome sequence of Clonorchis sinensis provide insights into the carcinogenic liver fluke.</title>
        <authorList>
            <person name="Wang X."/>
            <person name="Huang Y."/>
            <person name="Chen W."/>
            <person name="Liu H."/>
            <person name="Guo L."/>
            <person name="Chen Y."/>
            <person name="Luo F."/>
            <person name="Zhou W."/>
            <person name="Sun J."/>
            <person name="Mao Q."/>
            <person name="Liang P."/>
            <person name="Zhou C."/>
            <person name="Tian Y."/>
            <person name="Men J."/>
            <person name="Lv X."/>
            <person name="Huang L."/>
            <person name="Zhou J."/>
            <person name="Hu Y."/>
            <person name="Li R."/>
            <person name="Zhang F."/>
            <person name="Lei H."/>
            <person name="Li X."/>
            <person name="Hu X."/>
            <person name="Liang C."/>
            <person name="Xu J."/>
            <person name="Wu Z."/>
            <person name="Yu X."/>
        </authorList>
    </citation>
    <scope>NUCLEOTIDE SEQUENCE</scope>
    <source>
        <strain>Henan</strain>
    </source>
</reference>
<keyword evidence="2" id="KW-1185">Reference proteome</keyword>
<reference evidence="1" key="1">
    <citation type="journal article" date="2011" name="Genome Biol.">
        <title>The draft genome of the carcinogenic human liver fluke Clonorchis sinensis.</title>
        <authorList>
            <person name="Wang X."/>
            <person name="Chen W."/>
            <person name="Huang Y."/>
            <person name="Sun J."/>
            <person name="Men J."/>
            <person name="Liu H."/>
            <person name="Luo F."/>
            <person name="Guo L."/>
            <person name="Lv X."/>
            <person name="Deng C."/>
            <person name="Zhou C."/>
            <person name="Fan Y."/>
            <person name="Li X."/>
            <person name="Huang L."/>
            <person name="Hu Y."/>
            <person name="Liang C."/>
            <person name="Hu X."/>
            <person name="Xu J."/>
            <person name="Yu X."/>
        </authorList>
    </citation>
    <scope>NUCLEOTIDE SEQUENCE [LARGE SCALE GENOMIC DNA]</scope>
    <source>
        <strain evidence="1">Henan</strain>
    </source>
</reference>
<proteinExistence type="predicted"/>
<gene>
    <name evidence="1" type="ORF">CLF_102192</name>
</gene>
<dbReference type="EMBL" id="DF142917">
    <property type="protein sequence ID" value="GAA48902.1"/>
    <property type="molecule type" value="Genomic_DNA"/>
</dbReference>
<dbReference type="Proteomes" id="UP000008909">
    <property type="component" value="Unassembled WGS sequence"/>
</dbReference>
<name>G7Y7G7_CLOSI</name>
<organism evidence="1 2">
    <name type="scientific">Clonorchis sinensis</name>
    <name type="common">Chinese liver fluke</name>
    <dbReference type="NCBI Taxonomy" id="79923"/>
    <lineage>
        <taxon>Eukaryota</taxon>
        <taxon>Metazoa</taxon>
        <taxon>Spiralia</taxon>
        <taxon>Lophotrochozoa</taxon>
        <taxon>Platyhelminthes</taxon>
        <taxon>Trematoda</taxon>
        <taxon>Digenea</taxon>
        <taxon>Opisthorchiida</taxon>
        <taxon>Opisthorchiata</taxon>
        <taxon>Opisthorchiidae</taxon>
        <taxon>Clonorchis</taxon>
    </lineage>
</organism>
<dbReference type="AlphaFoldDB" id="G7Y7G7"/>
<protein>
    <submittedName>
        <fullName evidence="1">Uncharacterized protein</fullName>
    </submittedName>
</protein>
<accession>G7Y7G7</accession>
<sequence length="182" mass="20919">MPKVLCVHNDSRRILIGKARILVMILASGSATHEMCPSDQFDGYLRQATLSQRDVCVHEPSIVEQSHDGVQANKAEAPICCALVMSLRLVKERFQTDCQAQRKYKPKVSTVYPYSIRRLIKKYHVIVTLKIVVKISGVEHIRAFLTSSSKPRIEFRRLIEHSKMRSTERKFSKPVLLWNTEK</sequence>
<evidence type="ECO:0000313" key="2">
    <source>
        <dbReference type="Proteomes" id="UP000008909"/>
    </source>
</evidence>